<sequence length="122" mass="13946">DDEVSQLNSIILKYNLKASQRRIRVLSLDGGGVRGYMPIKIIGELVQQKYTTIPKPFDSNNSNHKQLFHEAQLEFTKNFDYFVGTSTGGLIAFCLAINYNILDMQEIYSNASHYFKKNFFGP</sequence>
<proteinExistence type="predicted"/>
<dbReference type="InterPro" id="IPR002641">
    <property type="entry name" value="PNPLA_dom"/>
</dbReference>
<dbReference type="PANTHER" id="PTHR24185:SF1">
    <property type="entry name" value="CALCIUM-INDEPENDENT PHOSPHOLIPASE A2-GAMMA"/>
    <property type="match status" value="1"/>
</dbReference>
<feature type="non-terminal residue" evidence="6">
    <location>
        <position position="122"/>
    </location>
</feature>
<comment type="caution">
    <text evidence="6">The sequence shown here is derived from an EMBL/GenBank/DDBJ whole genome shotgun (WGS) entry which is preliminary data.</text>
</comment>
<keyword evidence="3" id="KW-0443">Lipid metabolism</keyword>
<dbReference type="AlphaFoldDB" id="A0A8S3KA64"/>
<protein>
    <recommendedName>
        <fullName evidence="5">PNPLA domain-containing protein</fullName>
    </recommendedName>
</protein>
<dbReference type="GO" id="GO:0016020">
    <property type="term" value="C:membrane"/>
    <property type="evidence" value="ECO:0007669"/>
    <property type="project" value="TreeGrafter"/>
</dbReference>
<dbReference type="EMBL" id="CAJOBI010367391">
    <property type="protein sequence ID" value="CAF5228681.1"/>
    <property type="molecule type" value="Genomic_DNA"/>
</dbReference>
<evidence type="ECO:0000259" key="5">
    <source>
        <dbReference type="PROSITE" id="PS51635"/>
    </source>
</evidence>
<feature type="short sequence motif" description="GXSXG" evidence="4">
    <location>
        <begin position="84"/>
        <end position="88"/>
    </location>
</feature>
<evidence type="ECO:0000256" key="2">
    <source>
        <dbReference type="ARBA" id="ARBA00022963"/>
    </source>
</evidence>
<dbReference type="Proteomes" id="UP000676336">
    <property type="component" value="Unassembled WGS sequence"/>
</dbReference>
<evidence type="ECO:0000256" key="1">
    <source>
        <dbReference type="ARBA" id="ARBA00022801"/>
    </source>
</evidence>
<dbReference type="PROSITE" id="PS51635">
    <property type="entry name" value="PNPLA"/>
    <property type="match status" value="1"/>
</dbReference>
<organism evidence="6 7">
    <name type="scientific">Rotaria magnacalcarata</name>
    <dbReference type="NCBI Taxonomy" id="392030"/>
    <lineage>
        <taxon>Eukaryota</taxon>
        <taxon>Metazoa</taxon>
        <taxon>Spiralia</taxon>
        <taxon>Gnathifera</taxon>
        <taxon>Rotifera</taxon>
        <taxon>Eurotatoria</taxon>
        <taxon>Bdelloidea</taxon>
        <taxon>Philodinida</taxon>
        <taxon>Philodinidae</taxon>
        <taxon>Rotaria</taxon>
    </lineage>
</organism>
<dbReference type="GO" id="GO:0016042">
    <property type="term" value="P:lipid catabolic process"/>
    <property type="evidence" value="ECO:0007669"/>
    <property type="project" value="UniProtKB-KW"/>
</dbReference>
<evidence type="ECO:0000313" key="6">
    <source>
        <dbReference type="EMBL" id="CAF5228681.1"/>
    </source>
</evidence>
<accession>A0A8S3KA64</accession>
<gene>
    <name evidence="6" type="ORF">SMN809_LOCUS85867</name>
</gene>
<dbReference type="InterPro" id="IPR016035">
    <property type="entry name" value="Acyl_Trfase/lysoPLipase"/>
</dbReference>
<dbReference type="GO" id="GO:0047499">
    <property type="term" value="F:calcium-independent phospholipase A2 activity"/>
    <property type="evidence" value="ECO:0007669"/>
    <property type="project" value="TreeGrafter"/>
</dbReference>
<dbReference type="PANTHER" id="PTHR24185">
    <property type="entry name" value="CALCIUM-INDEPENDENT PHOSPHOLIPASE A2-GAMMA"/>
    <property type="match status" value="1"/>
</dbReference>
<keyword evidence="1" id="KW-0378">Hydrolase</keyword>
<dbReference type="Gene3D" id="3.40.1090.10">
    <property type="entry name" value="Cytosolic phospholipase A2 catalytic domain"/>
    <property type="match status" value="1"/>
</dbReference>
<feature type="short sequence motif" description="GXGXXG" evidence="4">
    <location>
        <begin position="30"/>
        <end position="35"/>
    </location>
</feature>
<feature type="non-terminal residue" evidence="6">
    <location>
        <position position="1"/>
    </location>
</feature>
<feature type="domain" description="PNPLA" evidence="5">
    <location>
        <begin position="26"/>
        <end position="122"/>
    </location>
</feature>
<evidence type="ECO:0000256" key="3">
    <source>
        <dbReference type="ARBA" id="ARBA00023098"/>
    </source>
</evidence>
<reference evidence="6" key="1">
    <citation type="submission" date="2021-02" db="EMBL/GenBank/DDBJ databases">
        <authorList>
            <person name="Nowell W R."/>
        </authorList>
    </citation>
    <scope>NUCLEOTIDE SEQUENCE</scope>
</reference>
<keyword evidence="2" id="KW-0442">Lipid degradation</keyword>
<dbReference type="Pfam" id="PF01734">
    <property type="entry name" value="Patatin"/>
    <property type="match status" value="1"/>
</dbReference>
<evidence type="ECO:0000313" key="7">
    <source>
        <dbReference type="Proteomes" id="UP000676336"/>
    </source>
</evidence>
<comment type="caution">
    <text evidence="4">Lacks conserved residue(s) required for the propagation of feature annotation.</text>
</comment>
<name>A0A8S3KA64_9BILA</name>
<dbReference type="GO" id="GO:0019369">
    <property type="term" value="P:arachidonate metabolic process"/>
    <property type="evidence" value="ECO:0007669"/>
    <property type="project" value="TreeGrafter"/>
</dbReference>
<dbReference type="SUPFAM" id="SSF52151">
    <property type="entry name" value="FabD/lysophospholipase-like"/>
    <property type="match status" value="1"/>
</dbReference>
<evidence type="ECO:0000256" key="4">
    <source>
        <dbReference type="PROSITE-ProRule" id="PRU01161"/>
    </source>
</evidence>